<dbReference type="PROSITE" id="PS51257">
    <property type="entry name" value="PROKAR_LIPOPROTEIN"/>
    <property type="match status" value="1"/>
</dbReference>
<protein>
    <recommendedName>
        <fullName evidence="4">Lipoprotein</fullName>
    </recommendedName>
</protein>
<sequence length="256" mass="29126">MKNLTKKISLLLLVVLVLTISFGCTPNEDSQKKLYTNLGFLESKSTEDNKNYIEIAANGENIKLEVRDKSVFNGLIENEYYMVAYNEDNTLESIEINEFIKDLVVDSMKEGQDTEEGDSFTISSSKPADFTDMTLLDSSKVDYDNDGTEETISLYTIAGRGPDGEMAWDDGQNWSLVLHDGDKEYVLFDDYIQLGGLHFYSYFQDEDFVITTVQSGTANLILKEYRFDKENDNFICTVKFLTKGNVNMLHQAPLKY</sequence>
<comment type="caution">
    <text evidence="2">The sequence shown here is derived from an EMBL/GenBank/DDBJ whole genome shotgun (WGS) entry which is preliminary data.</text>
</comment>
<name>A0A6N7XYD5_9FIRM</name>
<evidence type="ECO:0000256" key="1">
    <source>
        <dbReference type="SAM" id="SignalP"/>
    </source>
</evidence>
<organism evidence="2 3">
    <name type="scientific">Tissierella pigra</name>
    <dbReference type="NCBI Taxonomy" id="2607614"/>
    <lineage>
        <taxon>Bacteria</taxon>
        <taxon>Bacillati</taxon>
        <taxon>Bacillota</taxon>
        <taxon>Tissierellia</taxon>
        <taxon>Tissierellales</taxon>
        <taxon>Tissierellaceae</taxon>
        <taxon>Tissierella</taxon>
    </lineage>
</organism>
<proteinExistence type="predicted"/>
<dbReference type="RefSeq" id="WP_154442025.1">
    <property type="nucleotide sequence ID" value="NZ_JAHLPJ010000001.1"/>
</dbReference>
<keyword evidence="1" id="KW-0732">Signal</keyword>
<reference evidence="2 3" key="1">
    <citation type="submission" date="2019-09" db="EMBL/GenBank/DDBJ databases">
        <title>In-depth cultivation of the pig gut microbiome towards novel bacterial diversity and tailored functional studies.</title>
        <authorList>
            <person name="Wylensek D."/>
            <person name="Hitch T.C.A."/>
            <person name="Clavel T."/>
        </authorList>
    </citation>
    <scope>NUCLEOTIDE SEQUENCE [LARGE SCALE GENOMIC DNA]</scope>
    <source>
        <strain evidence="2 3">WCA3-693-APC-4?</strain>
    </source>
</reference>
<dbReference type="AlphaFoldDB" id="A0A6N7XYD5"/>
<evidence type="ECO:0008006" key="4">
    <source>
        <dbReference type="Google" id="ProtNLM"/>
    </source>
</evidence>
<evidence type="ECO:0000313" key="3">
    <source>
        <dbReference type="Proteomes" id="UP000469523"/>
    </source>
</evidence>
<evidence type="ECO:0000313" key="2">
    <source>
        <dbReference type="EMBL" id="MSU02827.1"/>
    </source>
</evidence>
<feature type="signal peptide" evidence="1">
    <location>
        <begin position="1"/>
        <end position="23"/>
    </location>
</feature>
<dbReference type="Proteomes" id="UP000469523">
    <property type="component" value="Unassembled WGS sequence"/>
</dbReference>
<feature type="chain" id="PRO_5026967937" description="Lipoprotein" evidence="1">
    <location>
        <begin position="24"/>
        <end position="256"/>
    </location>
</feature>
<gene>
    <name evidence="2" type="ORF">FYJ83_15295</name>
</gene>
<keyword evidence="3" id="KW-1185">Reference proteome</keyword>
<accession>A0A6N7XYD5</accession>
<dbReference type="EMBL" id="VUNQ01000045">
    <property type="protein sequence ID" value="MSU02827.1"/>
    <property type="molecule type" value="Genomic_DNA"/>
</dbReference>